<feature type="transmembrane region" description="Helical" evidence="6">
    <location>
        <begin position="17"/>
        <end position="38"/>
    </location>
</feature>
<feature type="transmembrane region" description="Helical" evidence="6">
    <location>
        <begin position="641"/>
        <end position="666"/>
    </location>
</feature>
<keyword evidence="4 6" id="KW-1133">Transmembrane helix</keyword>
<reference evidence="8 9" key="1">
    <citation type="submission" date="2022-07" db="EMBL/GenBank/DDBJ databases">
        <title>Genomic and pangenome structural analysis of the polyextremophile Exiguobacterium.</title>
        <authorList>
            <person name="Shen L."/>
        </authorList>
    </citation>
    <scope>NUCLEOTIDE SEQUENCE [LARGE SCALE GENOMIC DNA]</scope>
    <source>
        <strain evidence="8 9">12_1</strain>
    </source>
</reference>
<feature type="transmembrane region" description="Helical" evidence="6">
    <location>
        <begin position="434"/>
        <end position="463"/>
    </location>
</feature>
<dbReference type="InterPro" id="IPR003838">
    <property type="entry name" value="ABC3_permease_C"/>
</dbReference>
<evidence type="ECO:0000256" key="5">
    <source>
        <dbReference type="ARBA" id="ARBA00023136"/>
    </source>
</evidence>
<feature type="transmembrane region" description="Helical" evidence="6">
    <location>
        <begin position="322"/>
        <end position="347"/>
    </location>
</feature>
<gene>
    <name evidence="8" type="ORF">NQG31_09435</name>
</gene>
<evidence type="ECO:0000256" key="4">
    <source>
        <dbReference type="ARBA" id="ARBA00022989"/>
    </source>
</evidence>
<comment type="subcellular location">
    <subcellularLocation>
        <location evidence="1">Cell membrane</location>
        <topology evidence="1">Multi-pass membrane protein</topology>
    </subcellularLocation>
</comment>
<evidence type="ECO:0000313" key="9">
    <source>
        <dbReference type="Proteomes" id="UP001206821"/>
    </source>
</evidence>
<dbReference type="RefSeq" id="WP_034817882.1">
    <property type="nucleotide sequence ID" value="NZ_JANIEK010000035.1"/>
</dbReference>
<keyword evidence="2" id="KW-1003">Cell membrane</keyword>
<dbReference type="Pfam" id="PF02687">
    <property type="entry name" value="FtsX"/>
    <property type="match status" value="2"/>
</dbReference>
<proteinExistence type="predicted"/>
<evidence type="ECO:0000256" key="1">
    <source>
        <dbReference type="ARBA" id="ARBA00004651"/>
    </source>
</evidence>
<evidence type="ECO:0000256" key="6">
    <source>
        <dbReference type="SAM" id="Phobius"/>
    </source>
</evidence>
<dbReference type="PANTHER" id="PTHR30287:SF1">
    <property type="entry name" value="INNER MEMBRANE PROTEIN"/>
    <property type="match status" value="1"/>
</dbReference>
<sequence length="773" mass="85967">MLYKNVWKTLAGKWMELLAIAVIIVMSSLTYTMMFYGISGIEVPTEEYLASSNQEDFAVEMLNRVTEEEAATPALADFIAAGRYTLADLKRDDEAAFEALIDSRIDAVAREMGDVTLELRSSKLFNYTFDDKEHRGLVLKDADTINLSYLEAGRPPSADDEVAINTKSAEKNGIDIGDTIDLGEPFTVTGFVLFPDYTLPLFDDNFFNLDPGTQTLLLMTDSAYETLSGTESFRLAGVTDETVQTDVDLPFVISVMETENIMRSGAIYSEISSGKAMALGLSLFIVSIAVIIVAILISNMLEAERGQIGLLKAIGYSRRQIAIPYLVLILLFATVMLVVGYFLGLYFADPLKDLYLDFYLLPSITIAQSPLVFLTAVFAPLLFFTLVAGAVIYKLMGESALALLSPRDNVSLNRLSRIVSRLLRNARGKTKFKYLYAVKSTGSFIIFFFGILFSTLLIVFALMMNGAVDRMTVGELNEADYAYEAYTTTQPTLRDGQEPFLTYPFAFVEDKLVTLKGLDDTATLYRLTDRDGNDLTPASDEVIVSASLALKLGLEAGDTLEVALDNETLSYPVRGIADEYAGDIVYLARTALSEQLSDGTSRDLFNGIYATERPDETDYPTILSRDSLIDQSKSINEYMNFMMNVMIGASALIAFSILFVLTALTVEKNYYVISLLKVMGYDRREVRSMILDSYFVYALVSALLSIPIALLVLRLIIVLFAQDYGLVLPLEFEWMYLVYTLGAVTLLFFASTFISRRKIDNIPLQEVLKTYQE</sequence>
<feature type="transmembrane region" description="Helical" evidence="6">
    <location>
        <begin position="277"/>
        <end position="301"/>
    </location>
</feature>
<dbReference type="InterPro" id="IPR038766">
    <property type="entry name" value="Membrane_comp_ABC_pdt"/>
</dbReference>
<protein>
    <submittedName>
        <fullName evidence="8">ABC transporter permease</fullName>
    </submittedName>
</protein>
<dbReference type="EMBL" id="JANIEK010000035">
    <property type="protein sequence ID" value="MCT4795769.1"/>
    <property type="molecule type" value="Genomic_DNA"/>
</dbReference>
<feature type="domain" description="ABC3 transporter permease C-terminal" evidence="7">
    <location>
        <begin position="645"/>
        <end position="761"/>
    </location>
</feature>
<keyword evidence="3 6" id="KW-0812">Transmembrane</keyword>
<accession>A0ABT2KXW5</accession>
<feature type="transmembrane region" description="Helical" evidence="6">
    <location>
        <begin position="734"/>
        <end position="754"/>
    </location>
</feature>
<organism evidence="8 9">
    <name type="scientific">Exiguobacterium alkaliphilum</name>
    <dbReference type="NCBI Taxonomy" id="1428684"/>
    <lineage>
        <taxon>Bacteria</taxon>
        <taxon>Bacillati</taxon>
        <taxon>Bacillota</taxon>
        <taxon>Bacilli</taxon>
        <taxon>Bacillales</taxon>
        <taxon>Bacillales Family XII. Incertae Sedis</taxon>
        <taxon>Exiguobacterium</taxon>
    </lineage>
</organism>
<feature type="domain" description="ABC3 transporter permease C-terminal" evidence="7">
    <location>
        <begin position="281"/>
        <end position="398"/>
    </location>
</feature>
<dbReference type="PANTHER" id="PTHR30287">
    <property type="entry name" value="MEMBRANE COMPONENT OF PREDICTED ABC SUPERFAMILY METABOLITE UPTAKE TRANSPORTER"/>
    <property type="match status" value="1"/>
</dbReference>
<evidence type="ECO:0000259" key="7">
    <source>
        <dbReference type="Pfam" id="PF02687"/>
    </source>
</evidence>
<name>A0ABT2KXW5_9BACL</name>
<feature type="transmembrane region" description="Helical" evidence="6">
    <location>
        <begin position="367"/>
        <end position="393"/>
    </location>
</feature>
<keyword evidence="5 6" id="KW-0472">Membrane</keyword>
<evidence type="ECO:0000313" key="8">
    <source>
        <dbReference type="EMBL" id="MCT4795769.1"/>
    </source>
</evidence>
<keyword evidence="9" id="KW-1185">Reference proteome</keyword>
<evidence type="ECO:0000256" key="2">
    <source>
        <dbReference type="ARBA" id="ARBA00022475"/>
    </source>
</evidence>
<dbReference type="Proteomes" id="UP001206821">
    <property type="component" value="Unassembled WGS sequence"/>
</dbReference>
<evidence type="ECO:0000256" key="3">
    <source>
        <dbReference type="ARBA" id="ARBA00022692"/>
    </source>
</evidence>
<feature type="transmembrane region" description="Helical" evidence="6">
    <location>
        <begin position="694"/>
        <end position="722"/>
    </location>
</feature>
<comment type="caution">
    <text evidence="8">The sequence shown here is derived from an EMBL/GenBank/DDBJ whole genome shotgun (WGS) entry which is preliminary data.</text>
</comment>